<organism evidence="3 4">
    <name type="scientific">Halteria grandinella</name>
    <dbReference type="NCBI Taxonomy" id="5974"/>
    <lineage>
        <taxon>Eukaryota</taxon>
        <taxon>Sar</taxon>
        <taxon>Alveolata</taxon>
        <taxon>Ciliophora</taxon>
        <taxon>Intramacronucleata</taxon>
        <taxon>Spirotrichea</taxon>
        <taxon>Stichotrichia</taxon>
        <taxon>Sporadotrichida</taxon>
        <taxon>Halteriidae</taxon>
        <taxon>Halteria</taxon>
    </lineage>
</organism>
<evidence type="ECO:0000313" key="4">
    <source>
        <dbReference type="Proteomes" id="UP000785679"/>
    </source>
</evidence>
<dbReference type="AlphaFoldDB" id="A0A8J8NDA5"/>
<feature type="region of interest" description="Disordered" evidence="1">
    <location>
        <begin position="197"/>
        <end position="223"/>
    </location>
</feature>
<feature type="signal peptide" evidence="2">
    <location>
        <begin position="1"/>
        <end position="20"/>
    </location>
</feature>
<evidence type="ECO:0000256" key="1">
    <source>
        <dbReference type="SAM" id="MobiDB-lite"/>
    </source>
</evidence>
<reference evidence="3" key="1">
    <citation type="submission" date="2019-06" db="EMBL/GenBank/DDBJ databases">
        <authorList>
            <person name="Zheng W."/>
        </authorList>
    </citation>
    <scope>NUCLEOTIDE SEQUENCE</scope>
    <source>
        <strain evidence="3">QDHG01</strain>
    </source>
</reference>
<keyword evidence="2" id="KW-0732">Signal</keyword>
<gene>
    <name evidence="3" type="ORF">FGO68_gene15058</name>
</gene>
<proteinExistence type="predicted"/>
<sequence>MRQLLQAMAILALSATSTHASSNFLRNLATNTTAATTPTSSIMSAVPKFYDDTLKIAYNATLGCGACIRGGYVYCIPGAEGSNASSWGGKTAVCCLNSTCTQAKDKTYNCSSQYSDATQAKALCPFRTNACGNSSGFNFTNVGQSQNITINLTQGETCTFLIEATCGLPTIAPNDTTGFEVETLDYDEDDLKTSSRRMLQQGGQQGQGGKSFAANSSIPQPPKNITIIRDTNKTQNNGTGRNKTTVLANGTVMAEKITGTQADKYNPTEDGSEKKFKGGAMNGANDTICKKRYSQVSVTALGNLTTSASSRILQTTTTTASTTYTMTLAVGTSDFATSESSFAIFIKAFSALIVTMGIILA</sequence>
<comment type="caution">
    <text evidence="3">The sequence shown here is derived from an EMBL/GenBank/DDBJ whole genome shotgun (WGS) entry which is preliminary data.</text>
</comment>
<protein>
    <submittedName>
        <fullName evidence="3">Uncharacterized protein</fullName>
    </submittedName>
</protein>
<keyword evidence="4" id="KW-1185">Reference proteome</keyword>
<feature type="chain" id="PRO_5035320057" evidence="2">
    <location>
        <begin position="21"/>
        <end position="361"/>
    </location>
</feature>
<accession>A0A8J8NDA5</accession>
<name>A0A8J8NDA5_HALGN</name>
<evidence type="ECO:0000256" key="2">
    <source>
        <dbReference type="SAM" id="SignalP"/>
    </source>
</evidence>
<dbReference type="Proteomes" id="UP000785679">
    <property type="component" value="Unassembled WGS sequence"/>
</dbReference>
<evidence type="ECO:0000313" key="3">
    <source>
        <dbReference type="EMBL" id="TNV72807.1"/>
    </source>
</evidence>
<dbReference type="EMBL" id="RRYP01020870">
    <property type="protein sequence ID" value="TNV72807.1"/>
    <property type="molecule type" value="Genomic_DNA"/>
</dbReference>